<name>A0AAU0UM15_9FIRM</name>
<dbReference type="Pfam" id="PF11553">
    <property type="entry name" value="DUF3231"/>
    <property type="match status" value="2"/>
</dbReference>
<sequence>MFPILTGNKEKKNALLNAAEAFHLWDVTKSKYAALERVGVWGNFVHDKELLRYLDLYISSTKEFTKILEQNLEKYGLKGPDSHTFAVRTKINSDIIRDQLIAFDMFTLMQEFIEMLLTAIVSSTTNDELRALYIKQAKIDIDRISLIVKYLKVKGWLGIPPIYPLVPTNSGSKLDAGEAASLWSHLTYRYDNIQLTEIFLALANDGDFKAMLKVGQRMLIKQARKLEKELENFCIPAPVKPASVMAQGNTQFENDDTLFRSIFSGVTGALSVHAKALKQATTNDRIATLFKDLLIDEIDTFDKLVKFGKLKGWLNPTPSFGIFKQ</sequence>
<dbReference type="EMBL" id="CP121694">
    <property type="protein sequence ID" value="WRO20914.1"/>
    <property type="molecule type" value="Genomic_DNA"/>
</dbReference>
<reference evidence="1 2" key="1">
    <citation type="submission" date="2023-04" db="EMBL/GenBank/DDBJ databases">
        <authorList>
            <person name="Hsu D."/>
        </authorList>
    </citation>
    <scope>NUCLEOTIDE SEQUENCE [LARGE SCALE GENOMIC DNA]</scope>
    <source>
        <strain evidence="1 2">MK1</strain>
    </source>
</reference>
<organism evidence="1 2">
    <name type="scientific">Metallumcola ferriviriculae</name>
    <dbReference type="NCBI Taxonomy" id="3039180"/>
    <lineage>
        <taxon>Bacteria</taxon>
        <taxon>Bacillati</taxon>
        <taxon>Bacillota</taxon>
        <taxon>Clostridia</taxon>
        <taxon>Neomoorellales</taxon>
        <taxon>Desulfitibacteraceae</taxon>
        <taxon>Metallumcola</taxon>
    </lineage>
</organism>
<evidence type="ECO:0000313" key="1">
    <source>
        <dbReference type="EMBL" id="WRO20914.1"/>
    </source>
</evidence>
<dbReference type="RefSeq" id="WP_366923791.1">
    <property type="nucleotide sequence ID" value="NZ_CP121694.1"/>
</dbReference>
<dbReference type="InterPro" id="IPR012347">
    <property type="entry name" value="Ferritin-like"/>
</dbReference>
<dbReference type="AlphaFoldDB" id="A0AAU0UM15"/>
<protein>
    <submittedName>
        <fullName evidence="1">DUF3231 family protein</fullName>
    </submittedName>
</protein>
<proteinExistence type="predicted"/>
<keyword evidence="2" id="KW-1185">Reference proteome</keyword>
<dbReference type="Proteomes" id="UP001329915">
    <property type="component" value="Chromosome"/>
</dbReference>
<dbReference type="Gene3D" id="1.20.1260.10">
    <property type="match status" value="2"/>
</dbReference>
<dbReference type="InterPro" id="IPR021617">
    <property type="entry name" value="DUF3231"/>
</dbReference>
<evidence type="ECO:0000313" key="2">
    <source>
        <dbReference type="Proteomes" id="UP001329915"/>
    </source>
</evidence>
<dbReference type="KEGG" id="dbc:MFMK1_000704"/>
<gene>
    <name evidence="1" type="ORF">MFMK1_000704</name>
</gene>
<accession>A0AAU0UM15</accession>